<evidence type="ECO:0000313" key="2">
    <source>
        <dbReference type="Proteomes" id="UP001396898"/>
    </source>
</evidence>
<accession>A0ABR1SJ95</accession>
<sequence length="212" mass="24566">MQVRTTRDTYISTGSNRAHFYKDVEEEWDSVKYGALYGSEDAESKQAGLRLLSVVIAAREAHTEWFYSGEPDPNHKDHEHELRSSRETVIKGVYDMEYAIVTNMSKPLIQEIIRSHIKQVSASDFPNQPVPKDDSFLEKYSAYREELCMKRKEYMDQLLPELDTVELMDMNNTSPAKFRMTKFDYAPELFITDYSEVDWDAVPASFYPSSGD</sequence>
<evidence type="ECO:0000313" key="1">
    <source>
        <dbReference type="EMBL" id="KAK8033588.1"/>
    </source>
</evidence>
<protein>
    <submittedName>
        <fullName evidence="1">Uncharacterized protein</fullName>
    </submittedName>
</protein>
<organism evidence="1 2">
    <name type="scientific">Apiospora marii</name>
    <dbReference type="NCBI Taxonomy" id="335849"/>
    <lineage>
        <taxon>Eukaryota</taxon>
        <taxon>Fungi</taxon>
        <taxon>Dikarya</taxon>
        <taxon>Ascomycota</taxon>
        <taxon>Pezizomycotina</taxon>
        <taxon>Sordariomycetes</taxon>
        <taxon>Xylariomycetidae</taxon>
        <taxon>Amphisphaeriales</taxon>
        <taxon>Apiosporaceae</taxon>
        <taxon>Apiospora</taxon>
    </lineage>
</organism>
<keyword evidence="2" id="KW-1185">Reference proteome</keyword>
<comment type="caution">
    <text evidence="1">The sequence shown here is derived from an EMBL/GenBank/DDBJ whole genome shotgun (WGS) entry which is preliminary data.</text>
</comment>
<gene>
    <name evidence="1" type="ORF">PG991_002986</name>
</gene>
<proteinExistence type="predicted"/>
<dbReference type="EMBL" id="JAQQWI010000006">
    <property type="protein sequence ID" value="KAK8033588.1"/>
    <property type="molecule type" value="Genomic_DNA"/>
</dbReference>
<reference evidence="1 2" key="1">
    <citation type="submission" date="2023-01" db="EMBL/GenBank/DDBJ databases">
        <title>Analysis of 21 Apiospora genomes using comparative genomics revels a genus with tremendous synthesis potential of carbohydrate active enzymes and secondary metabolites.</title>
        <authorList>
            <person name="Sorensen T."/>
        </authorList>
    </citation>
    <scope>NUCLEOTIDE SEQUENCE [LARGE SCALE GENOMIC DNA]</scope>
    <source>
        <strain evidence="1 2">CBS 20057</strain>
    </source>
</reference>
<name>A0ABR1SJ95_9PEZI</name>
<dbReference type="Proteomes" id="UP001396898">
    <property type="component" value="Unassembled WGS sequence"/>
</dbReference>